<sequence length="53" mass="6317">MFDDETEAIDVAVWSELVADEGRRRFSWFVGADKKKIRRREREEFLQSLVNGK</sequence>
<accession>A0A396HCD5</accession>
<protein>
    <submittedName>
        <fullName evidence="1">Uncharacterized protein</fullName>
    </submittedName>
</protein>
<proteinExistence type="predicted"/>
<reference evidence="1" key="1">
    <citation type="journal article" date="2018" name="Nat. Plants">
        <title>Whole-genome landscape of Medicago truncatula symbiotic genes.</title>
        <authorList>
            <person name="Pecrix Y."/>
            <person name="Gamas P."/>
            <person name="Carrere S."/>
        </authorList>
    </citation>
    <scope>NUCLEOTIDE SEQUENCE</scope>
    <source>
        <tissue evidence="1">Leaves</tissue>
    </source>
</reference>
<dbReference type="Proteomes" id="UP000265566">
    <property type="component" value="Chromosome 6"/>
</dbReference>
<evidence type="ECO:0000313" key="1">
    <source>
        <dbReference type="EMBL" id="RHN50221.1"/>
    </source>
</evidence>
<name>A0A396HCD5_MEDTR</name>
<organism evidence="1">
    <name type="scientific">Medicago truncatula</name>
    <name type="common">Barrel medic</name>
    <name type="synonym">Medicago tribuloides</name>
    <dbReference type="NCBI Taxonomy" id="3880"/>
    <lineage>
        <taxon>Eukaryota</taxon>
        <taxon>Viridiplantae</taxon>
        <taxon>Streptophyta</taxon>
        <taxon>Embryophyta</taxon>
        <taxon>Tracheophyta</taxon>
        <taxon>Spermatophyta</taxon>
        <taxon>Magnoliopsida</taxon>
        <taxon>eudicotyledons</taxon>
        <taxon>Gunneridae</taxon>
        <taxon>Pentapetalae</taxon>
        <taxon>rosids</taxon>
        <taxon>fabids</taxon>
        <taxon>Fabales</taxon>
        <taxon>Fabaceae</taxon>
        <taxon>Papilionoideae</taxon>
        <taxon>50 kb inversion clade</taxon>
        <taxon>NPAAA clade</taxon>
        <taxon>Hologalegina</taxon>
        <taxon>IRL clade</taxon>
        <taxon>Trifolieae</taxon>
        <taxon>Medicago</taxon>
    </lineage>
</organism>
<comment type="caution">
    <text evidence="1">The sequence shown here is derived from an EMBL/GenBank/DDBJ whole genome shotgun (WGS) entry which is preliminary data.</text>
</comment>
<gene>
    <name evidence="1" type="ORF">MtrunA17_Chr6g0455111</name>
</gene>
<dbReference type="Gramene" id="rna34488">
    <property type="protein sequence ID" value="RHN50221.1"/>
    <property type="gene ID" value="gene34488"/>
</dbReference>
<dbReference type="AlphaFoldDB" id="A0A396HCD5"/>
<dbReference type="EMBL" id="PSQE01000006">
    <property type="protein sequence ID" value="RHN50221.1"/>
    <property type="molecule type" value="Genomic_DNA"/>
</dbReference>